<reference evidence="1" key="1">
    <citation type="journal article" date="2012" name="Mol. Plant Microbe Interact.">
        <title>A highly conserved effector in Fusarium oxysporum is required for full virulence on Arabidopsis.</title>
        <authorList>
            <person name="Thatcher L.F."/>
            <person name="Gardiner D.M."/>
            <person name="Kazan K."/>
            <person name="Manners J."/>
        </authorList>
    </citation>
    <scope>NUCLEOTIDE SEQUENCE [LARGE SCALE GENOMIC DNA]</scope>
    <source>
        <strain evidence="1">Fo5176</strain>
    </source>
</reference>
<dbReference type="AlphaFoldDB" id="F9GAA4"/>
<protein>
    <submittedName>
        <fullName evidence="1">Uncharacterized protein</fullName>
    </submittedName>
</protein>
<dbReference type="EMBL" id="AFQF01004025">
    <property type="protein sequence ID" value="EGU73903.1"/>
    <property type="molecule type" value="Genomic_DNA"/>
</dbReference>
<accession>F9GAA4</accession>
<name>F9GAA4_FUSOF</name>
<feature type="non-terminal residue" evidence="1">
    <location>
        <position position="1"/>
    </location>
</feature>
<evidence type="ECO:0000313" key="1">
    <source>
        <dbReference type="EMBL" id="EGU73903.1"/>
    </source>
</evidence>
<comment type="caution">
    <text evidence="1">The sequence shown here is derived from an EMBL/GenBank/DDBJ whole genome shotgun (WGS) entry which is preliminary data.</text>
</comment>
<organism evidence="1">
    <name type="scientific">Fusarium oxysporum (strain Fo5176)</name>
    <name type="common">Fusarium vascular wilt</name>
    <dbReference type="NCBI Taxonomy" id="660025"/>
    <lineage>
        <taxon>Eukaryota</taxon>
        <taxon>Fungi</taxon>
        <taxon>Dikarya</taxon>
        <taxon>Ascomycota</taxon>
        <taxon>Pezizomycotina</taxon>
        <taxon>Sordariomycetes</taxon>
        <taxon>Hypocreomycetidae</taxon>
        <taxon>Hypocreales</taxon>
        <taxon>Nectriaceae</taxon>
        <taxon>Fusarium</taxon>
        <taxon>Fusarium oxysporum species complex</taxon>
    </lineage>
</organism>
<sequence>NLRINYKKRITFIFRKNIIKILRSY</sequence>
<gene>
    <name evidence="1" type="ORF">FOXB_15586</name>
</gene>
<proteinExistence type="predicted"/>